<evidence type="ECO:0000256" key="4">
    <source>
        <dbReference type="ARBA" id="ARBA00022692"/>
    </source>
</evidence>
<feature type="transmembrane region" description="Helical" evidence="8">
    <location>
        <begin position="142"/>
        <end position="160"/>
    </location>
</feature>
<keyword evidence="5 8" id="KW-1133">Transmembrane helix</keyword>
<gene>
    <name evidence="9" type="ORF">COT75_02680</name>
</gene>
<keyword evidence="6 8" id="KW-0472">Membrane</keyword>
<evidence type="ECO:0000256" key="2">
    <source>
        <dbReference type="ARBA" id="ARBA00005583"/>
    </source>
</evidence>
<feature type="transmembrane region" description="Helical" evidence="8">
    <location>
        <begin position="253"/>
        <end position="272"/>
    </location>
</feature>
<evidence type="ECO:0000313" key="10">
    <source>
        <dbReference type="Proteomes" id="UP000230093"/>
    </source>
</evidence>
<feature type="transmembrane region" description="Helical" evidence="8">
    <location>
        <begin position="278"/>
        <end position="297"/>
    </location>
</feature>
<dbReference type="GO" id="GO:0008963">
    <property type="term" value="F:phospho-N-acetylmuramoyl-pentapeptide-transferase activity"/>
    <property type="evidence" value="ECO:0007669"/>
    <property type="project" value="InterPro"/>
</dbReference>
<dbReference type="GO" id="GO:0046872">
    <property type="term" value="F:metal ion binding"/>
    <property type="evidence" value="ECO:0007669"/>
    <property type="project" value="UniProtKB-KW"/>
</dbReference>
<dbReference type="PANTHER" id="PTHR22926">
    <property type="entry name" value="PHOSPHO-N-ACETYLMURAMOYL-PENTAPEPTIDE-TRANSFERASE"/>
    <property type="match status" value="1"/>
</dbReference>
<keyword evidence="7" id="KW-0460">Magnesium</keyword>
<feature type="transmembrane region" description="Helical" evidence="8">
    <location>
        <begin position="6"/>
        <end position="31"/>
    </location>
</feature>
<comment type="caution">
    <text evidence="9">The sequence shown here is derived from an EMBL/GenBank/DDBJ whole genome shotgun (WGS) entry which is preliminary data.</text>
</comment>
<feature type="binding site" evidence="7">
    <location>
        <position position="195"/>
    </location>
    <ligand>
        <name>Mg(2+)</name>
        <dbReference type="ChEBI" id="CHEBI:18420"/>
    </ligand>
</feature>
<reference evidence="10" key="1">
    <citation type="submission" date="2017-09" db="EMBL/GenBank/DDBJ databases">
        <title>Depth-based differentiation of microbial function through sediment-hosted aquifers and enrichment of novel symbionts in the deep terrestrial subsurface.</title>
        <authorList>
            <person name="Probst A.J."/>
            <person name="Ladd B."/>
            <person name="Jarett J.K."/>
            <person name="Geller-Mcgrath D.E."/>
            <person name="Sieber C.M.K."/>
            <person name="Emerson J.B."/>
            <person name="Anantharaman K."/>
            <person name="Thomas B.C."/>
            <person name="Malmstrom R."/>
            <person name="Stieglmeier M."/>
            <person name="Klingl A."/>
            <person name="Woyke T."/>
            <person name="Ryan C.M."/>
            <person name="Banfield J.F."/>
        </authorList>
    </citation>
    <scope>NUCLEOTIDE SEQUENCE [LARGE SCALE GENOMIC DNA]</scope>
</reference>
<feature type="transmembrane region" description="Helical" evidence="8">
    <location>
        <begin position="105"/>
        <end position="122"/>
    </location>
</feature>
<evidence type="ECO:0000256" key="1">
    <source>
        <dbReference type="ARBA" id="ARBA00004141"/>
    </source>
</evidence>
<protein>
    <submittedName>
        <fullName evidence="9">Uncharacterized protein</fullName>
    </submittedName>
</protein>
<dbReference type="GO" id="GO:0005886">
    <property type="term" value="C:plasma membrane"/>
    <property type="evidence" value="ECO:0007669"/>
    <property type="project" value="TreeGrafter"/>
</dbReference>
<evidence type="ECO:0000256" key="7">
    <source>
        <dbReference type="PIRSR" id="PIRSR600715-1"/>
    </source>
</evidence>
<dbReference type="GO" id="GO:0044038">
    <property type="term" value="P:cell wall macromolecule biosynthetic process"/>
    <property type="evidence" value="ECO:0007669"/>
    <property type="project" value="TreeGrafter"/>
</dbReference>
<dbReference type="PROSITE" id="PS01348">
    <property type="entry name" value="MRAY_2"/>
    <property type="match status" value="1"/>
</dbReference>
<dbReference type="EMBL" id="PEZT01000016">
    <property type="protein sequence ID" value="PIS09142.1"/>
    <property type="molecule type" value="Genomic_DNA"/>
</dbReference>
<feature type="transmembrane region" description="Helical" evidence="8">
    <location>
        <begin position="326"/>
        <end position="346"/>
    </location>
</feature>
<dbReference type="Proteomes" id="UP000230093">
    <property type="component" value="Unassembled WGS sequence"/>
</dbReference>
<comment type="subcellular location">
    <subcellularLocation>
        <location evidence="1">Membrane</location>
        <topology evidence="1">Multi-pass membrane protein</topology>
    </subcellularLocation>
</comment>
<dbReference type="InterPro" id="IPR018480">
    <property type="entry name" value="PNAcMuramoyl-5peptid_Trfase_CS"/>
</dbReference>
<feature type="transmembrane region" description="Helical" evidence="8">
    <location>
        <begin position="229"/>
        <end position="246"/>
    </location>
</feature>
<feature type="transmembrane region" description="Helical" evidence="8">
    <location>
        <begin position="203"/>
        <end position="223"/>
    </location>
</feature>
<keyword evidence="3" id="KW-0808">Transferase</keyword>
<keyword evidence="7" id="KW-0479">Metal-binding</keyword>
<dbReference type="GO" id="GO:0071555">
    <property type="term" value="P:cell wall organization"/>
    <property type="evidence" value="ECO:0007669"/>
    <property type="project" value="TreeGrafter"/>
</dbReference>
<feature type="transmembrane region" description="Helical" evidence="8">
    <location>
        <begin position="166"/>
        <end position="191"/>
    </location>
</feature>
<keyword evidence="4 8" id="KW-0812">Transmembrane</keyword>
<dbReference type="InterPro" id="IPR000715">
    <property type="entry name" value="Glycosyl_transferase_4"/>
</dbReference>
<feature type="transmembrane region" description="Helical" evidence="8">
    <location>
        <begin position="65"/>
        <end position="85"/>
    </location>
</feature>
<dbReference type="InterPro" id="IPR003524">
    <property type="entry name" value="PNAcMuramoyl-5peptid_Trfase"/>
</dbReference>
<organism evidence="9 10">
    <name type="scientific">Candidatus Beckwithbacteria bacterium CG10_big_fil_rev_8_21_14_0_10_34_10</name>
    <dbReference type="NCBI Taxonomy" id="1974495"/>
    <lineage>
        <taxon>Bacteria</taxon>
        <taxon>Candidatus Beckwithiibacteriota</taxon>
    </lineage>
</organism>
<proteinExistence type="inferred from homology"/>
<dbReference type="CDD" id="cd06852">
    <property type="entry name" value="GT_MraY"/>
    <property type="match status" value="1"/>
</dbReference>
<evidence type="ECO:0000313" key="9">
    <source>
        <dbReference type="EMBL" id="PIS09142.1"/>
    </source>
</evidence>
<dbReference type="PANTHER" id="PTHR22926:SF5">
    <property type="entry name" value="PHOSPHO-N-ACETYLMURAMOYL-PENTAPEPTIDE-TRANSFERASE HOMOLOG"/>
    <property type="match status" value="1"/>
</dbReference>
<comment type="similarity">
    <text evidence="2">Belongs to the glycosyltransferase 4 family. MraY subfamily.</text>
</comment>
<dbReference type="Pfam" id="PF00953">
    <property type="entry name" value="Glycos_transf_4"/>
    <property type="match status" value="1"/>
</dbReference>
<dbReference type="AlphaFoldDB" id="A0A2H0W916"/>
<name>A0A2H0W916_9BACT</name>
<sequence length="347" mass="39201">MHKSMALFLGLLIFSFIVTSTFIVPFISLLYKYRLTRRRQLTKDFQDKPTPIFDKFHKHKVGTPVGGGFLVVCVVSLLFACLFPLGKYLGVFVTHVYPIADEINIIFFTFLSFALLGLYDDIMKFFNFSKTGFFGLRMRHKLIIQWILGFIISLLLYQNLKIDIFYIPFIGVFNLSWVYIPVTAFIIVSFANAVNITDGLDGLASGVLMICLFAFWLLSASILDTPLSFFIALWLGSLTAFLYFNIYPARIWLGDVGSLSFGATLAVVGLLLGKVMALVVIGGIFTVEILSSLIQLLSKKFRKKKAFPVAPLHLWLQLKGWEEPKIIMRAWLAAIMLAIFGVWLAVI</sequence>
<evidence type="ECO:0000256" key="5">
    <source>
        <dbReference type="ARBA" id="ARBA00022989"/>
    </source>
</evidence>
<evidence type="ECO:0000256" key="8">
    <source>
        <dbReference type="SAM" id="Phobius"/>
    </source>
</evidence>
<evidence type="ECO:0000256" key="3">
    <source>
        <dbReference type="ARBA" id="ARBA00022679"/>
    </source>
</evidence>
<accession>A0A2H0W916</accession>
<comment type="cofactor">
    <cofactor evidence="7">
        <name>Mg(2+)</name>
        <dbReference type="ChEBI" id="CHEBI:18420"/>
    </cofactor>
</comment>
<feature type="binding site" evidence="7">
    <location>
        <position position="255"/>
    </location>
    <ligand>
        <name>Mg(2+)</name>
        <dbReference type="ChEBI" id="CHEBI:18420"/>
    </ligand>
</feature>
<evidence type="ECO:0000256" key="6">
    <source>
        <dbReference type="ARBA" id="ARBA00023136"/>
    </source>
</evidence>